<dbReference type="Gene3D" id="3.30.420.10">
    <property type="entry name" value="Ribonuclease H-like superfamily/Ribonuclease H"/>
    <property type="match status" value="1"/>
</dbReference>
<feature type="domain" description="Integrase catalytic" evidence="2">
    <location>
        <begin position="1048"/>
        <end position="1236"/>
    </location>
</feature>
<dbReference type="SUPFAM" id="SSF53098">
    <property type="entry name" value="Ribonuclease H-like"/>
    <property type="match status" value="1"/>
</dbReference>
<dbReference type="GO" id="GO:0015074">
    <property type="term" value="P:DNA integration"/>
    <property type="evidence" value="ECO:0007669"/>
    <property type="project" value="InterPro"/>
</dbReference>
<accession>A0A7F5RJD1</accession>
<sequence length="1422" mass="162551">MKSTVFYWKTVQLANWTSWLKFNAIDDYRKRFIDIKLRRMEFDKQCIGAGSSLEVDDGNAEQRSVANSVVSGSTVIGKRKFKLPTIESKKFGGDIKDWLPFWAQFRKVHEDSEIDASDKISYLIQVTIPGSRARQLVESFPAIQENYGKIVEALVSRFGRDDLQIEVYVRELLKLILNNAMSRGYIPTRVEKIIDSIFGGTNTSEQKHSCYEITVKDNEDRLCAFEVLDQSIICTEKPPVGYGPWMEELKDLDIALSDTRDGASIELLIGADMAGKLYTGRRHILSCGLVAMETIFGWSLMGKVPTDSKDVDLAMTVLSVFVKDASVSELWKLDVLGITEPTETKNREEMALAAKELFLQTIRVDENGRYEMWLEESIIEQVPMSENVKSAHYLPHRPVIKNSATTKIRPVFDASSREKNQPSLNHCLEKGLNLIELIPSILLRFREQKIGIISDIRKAFLQIGVHRDDRDFLRFLWYDDSGKIIMYRHRRVVFGVCSSPFLLGATIDFHLSESLKKCDTPGVLYGRQTIEKLMKSLYVDNCVTSVNNEAELEQFVRESNFLMQDAKFDLRGWEFTHPSGSSTPLPVLGLYWNPQEDVLTIGTEFVESVKNLEGKEITKRVILSLAQRVFDPIGFTCPVTLLPKLLLQQLWEKQLGWDVPVDPETEVAFRGWAEDISHLPLIKIPRWIQAGSLETNKLSLHTFCDASGQAYSAVVFLRIQKNDEVFIHLLAAKTRVAPLRKITIPRLELLAATIGARLYASICKSLELDCECFFWTDSSTVISWIRRVDTWGTFVWNRTMEIRLLTPVGSWRHLPGQFNPADLPSRGCSAKYLFESIWWEGPQWLRRSQNLWPQENIICDENEISKERKKTLVTVMLGLSSDEWHLQHFAKYNRTIRLIAWVFRFVFNSRNPGQKRTGNLTTDEVEPAETFVLKIIQFEAFADETDNRIQSLNPFRDSAGLLRLRSRISMRKDMEDFRHPVLLPAKHPIVHSLIFDLHQRSLHVGVQGLLSLLREKYWIIGGRRTVRSVISKCLICKKHTVKPFVTDVPPLPLDRVRDAVVFETTGVDFAGPLYLKSGEKAWICLFTCAVYRAVHLELTSSLSTQAFLQTLRRFVARRGRPKTIYSDNGKNFVGAENAFSKLNWDKISEYTSIERIKWRFNPPTAAWWGGFWERLIGVLKKLLRKVLGRASLNYEDLMTLLCECEAIINSRPLTYVSNDPGELVTLTPAMFLMDQGETGMPDCDSIDRSSMCRKLVRQQNLPEDLRRRFRNEYLGQLKCLGPKNSRRDVSVGEVVLVGNDNDKRLDWPMGKVIEIFPGKDGKVRLVRLQTAKGQLLRPVQRVYPLECTSPITEALGLAERAIRMEEGVSGDPGLDRTDDQVTESAGVNDVPLDVKSRESESAVRYITRSGRQCRLPNRFQIL</sequence>
<dbReference type="Gene3D" id="1.10.340.70">
    <property type="match status" value="1"/>
</dbReference>
<dbReference type="InterPro" id="IPR043502">
    <property type="entry name" value="DNA/RNA_pol_sf"/>
</dbReference>
<dbReference type="Proteomes" id="UP000192223">
    <property type="component" value="Unplaced"/>
</dbReference>
<dbReference type="Pfam" id="PF18701">
    <property type="entry name" value="DUF5641"/>
    <property type="match status" value="1"/>
</dbReference>
<dbReference type="KEGG" id="apln:112906291"/>
<reference evidence="4" key="1">
    <citation type="submission" date="2025-08" db="UniProtKB">
        <authorList>
            <consortium name="RefSeq"/>
        </authorList>
    </citation>
    <scope>IDENTIFICATION</scope>
    <source>
        <tissue evidence="4">Entire body</tissue>
    </source>
</reference>
<dbReference type="Pfam" id="PF05380">
    <property type="entry name" value="Peptidase_A17"/>
    <property type="match status" value="1"/>
</dbReference>
<evidence type="ECO:0000259" key="2">
    <source>
        <dbReference type="PROSITE" id="PS50994"/>
    </source>
</evidence>
<dbReference type="InterPro" id="IPR036397">
    <property type="entry name" value="RNaseH_sf"/>
</dbReference>
<dbReference type="RefSeq" id="XP_025835970.1">
    <property type="nucleotide sequence ID" value="XM_025980185.1"/>
</dbReference>
<dbReference type="InParanoid" id="A0A7F5RJD1"/>
<gene>
    <name evidence="4" type="primary">LOC112906291</name>
</gene>
<dbReference type="InterPro" id="IPR012337">
    <property type="entry name" value="RNaseH-like_sf"/>
</dbReference>
<dbReference type="Pfam" id="PF03564">
    <property type="entry name" value="DUF1759"/>
    <property type="match status" value="1"/>
</dbReference>
<dbReference type="GeneID" id="112906291"/>
<dbReference type="PANTHER" id="PTHR47331:SF1">
    <property type="entry name" value="GAG-LIKE PROTEIN"/>
    <property type="match status" value="1"/>
</dbReference>
<organism evidence="3 4">
    <name type="scientific">Agrilus planipennis</name>
    <name type="common">Emerald ash borer</name>
    <name type="synonym">Agrilus marcopoli</name>
    <dbReference type="NCBI Taxonomy" id="224129"/>
    <lineage>
        <taxon>Eukaryota</taxon>
        <taxon>Metazoa</taxon>
        <taxon>Ecdysozoa</taxon>
        <taxon>Arthropoda</taxon>
        <taxon>Hexapoda</taxon>
        <taxon>Insecta</taxon>
        <taxon>Pterygota</taxon>
        <taxon>Neoptera</taxon>
        <taxon>Endopterygota</taxon>
        <taxon>Coleoptera</taxon>
        <taxon>Polyphaga</taxon>
        <taxon>Elateriformia</taxon>
        <taxon>Buprestoidea</taxon>
        <taxon>Buprestidae</taxon>
        <taxon>Agrilinae</taxon>
        <taxon>Agrilus</taxon>
    </lineage>
</organism>
<dbReference type="InterPro" id="IPR040676">
    <property type="entry name" value="DUF5641"/>
</dbReference>
<dbReference type="PROSITE" id="PS50994">
    <property type="entry name" value="INTEGRASE"/>
    <property type="match status" value="1"/>
</dbReference>
<dbReference type="GO" id="GO:0042575">
    <property type="term" value="C:DNA polymerase complex"/>
    <property type="evidence" value="ECO:0007669"/>
    <property type="project" value="UniProtKB-ARBA"/>
</dbReference>
<protein>
    <submittedName>
        <fullName evidence="4">Uncharacterized protein LOC112906291</fullName>
    </submittedName>
</protein>
<feature type="region of interest" description="Disordered" evidence="1">
    <location>
        <begin position="1367"/>
        <end position="1387"/>
    </location>
</feature>
<dbReference type="Pfam" id="PF17921">
    <property type="entry name" value="Integrase_H2C2"/>
    <property type="match status" value="1"/>
</dbReference>
<dbReference type="PANTHER" id="PTHR47331">
    <property type="entry name" value="PHD-TYPE DOMAIN-CONTAINING PROTEIN"/>
    <property type="match status" value="1"/>
</dbReference>
<dbReference type="SUPFAM" id="SSF56672">
    <property type="entry name" value="DNA/RNA polymerases"/>
    <property type="match status" value="1"/>
</dbReference>
<name>A0A7F5RJD1_AGRPL</name>
<dbReference type="InterPro" id="IPR041588">
    <property type="entry name" value="Integrase_H2C2"/>
</dbReference>
<dbReference type="InterPro" id="IPR001584">
    <property type="entry name" value="Integrase_cat-core"/>
</dbReference>
<keyword evidence="3" id="KW-1185">Reference proteome</keyword>
<dbReference type="InterPro" id="IPR008042">
    <property type="entry name" value="Retrotrans_Pao"/>
</dbReference>
<evidence type="ECO:0000313" key="4">
    <source>
        <dbReference type="RefSeq" id="XP_025835970.1"/>
    </source>
</evidence>
<dbReference type="OrthoDB" id="6775724at2759"/>
<dbReference type="GO" id="GO:0071897">
    <property type="term" value="P:DNA biosynthetic process"/>
    <property type="evidence" value="ECO:0007669"/>
    <property type="project" value="UniProtKB-ARBA"/>
</dbReference>
<dbReference type="GO" id="GO:0003676">
    <property type="term" value="F:nucleic acid binding"/>
    <property type="evidence" value="ECO:0007669"/>
    <property type="project" value="InterPro"/>
</dbReference>
<proteinExistence type="predicted"/>
<dbReference type="InterPro" id="IPR005312">
    <property type="entry name" value="DUF1759"/>
</dbReference>
<evidence type="ECO:0000313" key="3">
    <source>
        <dbReference type="Proteomes" id="UP000192223"/>
    </source>
</evidence>
<evidence type="ECO:0000256" key="1">
    <source>
        <dbReference type="SAM" id="MobiDB-lite"/>
    </source>
</evidence>